<dbReference type="WBParaSite" id="RSKR_0000360900.1">
    <property type="protein sequence ID" value="RSKR_0000360900.1"/>
    <property type="gene ID" value="RSKR_0000360900"/>
</dbReference>
<organism evidence="1 2">
    <name type="scientific">Rhabditophanes sp. KR3021</name>
    <dbReference type="NCBI Taxonomy" id="114890"/>
    <lineage>
        <taxon>Eukaryota</taxon>
        <taxon>Metazoa</taxon>
        <taxon>Ecdysozoa</taxon>
        <taxon>Nematoda</taxon>
        <taxon>Chromadorea</taxon>
        <taxon>Rhabditida</taxon>
        <taxon>Tylenchina</taxon>
        <taxon>Panagrolaimomorpha</taxon>
        <taxon>Strongyloidoidea</taxon>
        <taxon>Alloionematidae</taxon>
        <taxon>Rhabditophanes</taxon>
    </lineage>
</organism>
<dbReference type="Proteomes" id="UP000095286">
    <property type="component" value="Unplaced"/>
</dbReference>
<accession>A0AC35TSD8</accession>
<evidence type="ECO:0000313" key="1">
    <source>
        <dbReference type="Proteomes" id="UP000095286"/>
    </source>
</evidence>
<sequence>MSWKDEAVRVLNDLYQNFEGAQWHEFELKTDTNLLLAKICYAIFGEPINELTDECDLSTAYDSSQKELAGKISEHIRNKVYKDVQSQKFLFKVIFVVCKEGDKPVHMQPLFCLFADGDPETANCGRRYIDMSCRTYKDWTDWKENNTLPIMEYAYPKYGFFSCSAYKEYEFDENRVPNVEFGESPRSSVGSQVARATDITTSIVGLVAGGVMIASMFTPLGPVVMLGSTIAGSSGAAWGFGRSVQRLVDKGTHDEDMTDLESWTHYLSLVAAPLSFGSNIFSARLAQGAILEGRIFSSSMRAFVTTLNFASLGVSGTLVGIGFYNLVEKQRAGNLESLDVVQFSMSIFFFSNTLIKPQFATNIIRNAQSQHFQNVDASMKTDTAKQTFKKYLDDNNGSGNIQERSKVVRNLNRMQDPSATFDKLGHNNYEQILIGGRKGKTFNLVESKSYDKTIDAPKILHEKMPNTVTQFSVEKYAKLEKHIGKHPDNVRINGRDIFKNASQQEKTRACKMLSQNNTDVVNLGFEVAEKMKITNVNDVLDIVEIVNAKCVDLSE</sequence>
<reference evidence="2" key="1">
    <citation type="submission" date="2016-11" db="UniProtKB">
        <authorList>
            <consortium name="WormBaseParasite"/>
        </authorList>
    </citation>
    <scope>IDENTIFICATION</scope>
    <source>
        <strain evidence="2">KR3021</strain>
    </source>
</reference>
<name>A0AC35TSD8_9BILA</name>
<protein>
    <submittedName>
        <fullName evidence="2">DUF4781 domain-containing protein</fullName>
    </submittedName>
</protein>
<evidence type="ECO:0000313" key="2">
    <source>
        <dbReference type="WBParaSite" id="RSKR_0000360900.1"/>
    </source>
</evidence>
<proteinExistence type="predicted"/>